<gene>
    <name evidence="2" type="ORF">COT91_01115</name>
</gene>
<keyword evidence="1" id="KW-0472">Membrane</keyword>
<feature type="transmembrane region" description="Helical" evidence="1">
    <location>
        <begin position="75"/>
        <end position="96"/>
    </location>
</feature>
<feature type="transmembrane region" description="Helical" evidence="1">
    <location>
        <begin position="37"/>
        <end position="63"/>
    </location>
</feature>
<evidence type="ECO:0000313" key="3">
    <source>
        <dbReference type="Proteomes" id="UP000230557"/>
    </source>
</evidence>
<feature type="transmembrane region" description="Helical" evidence="1">
    <location>
        <begin position="151"/>
        <end position="173"/>
    </location>
</feature>
<name>A0A2H0VEG5_9BACT</name>
<dbReference type="EMBL" id="PFAJ01000015">
    <property type="protein sequence ID" value="PIR97473.1"/>
    <property type="molecule type" value="Genomic_DNA"/>
</dbReference>
<reference evidence="3" key="1">
    <citation type="submission" date="2017-09" db="EMBL/GenBank/DDBJ databases">
        <title>Depth-based differentiation of microbial function through sediment-hosted aquifers and enrichment of novel symbionts in the deep terrestrial subsurface.</title>
        <authorList>
            <person name="Probst A.J."/>
            <person name="Ladd B."/>
            <person name="Jarett J.K."/>
            <person name="Geller-Mcgrath D.E."/>
            <person name="Sieber C.M.K."/>
            <person name="Emerson J.B."/>
            <person name="Anantharaman K."/>
            <person name="Thomas B.C."/>
            <person name="Malmstrom R."/>
            <person name="Stieglmeier M."/>
            <person name="Klingl A."/>
            <person name="Woyke T."/>
            <person name="Ryan C.M."/>
            <person name="Banfield J.F."/>
        </authorList>
    </citation>
    <scope>NUCLEOTIDE SEQUENCE [LARGE SCALE GENOMIC DNA]</scope>
</reference>
<evidence type="ECO:0000313" key="2">
    <source>
        <dbReference type="EMBL" id="PIR97473.1"/>
    </source>
</evidence>
<protein>
    <submittedName>
        <fullName evidence="2">Uncharacterized protein</fullName>
    </submittedName>
</protein>
<dbReference type="Proteomes" id="UP000230557">
    <property type="component" value="Unassembled WGS sequence"/>
</dbReference>
<keyword evidence="1" id="KW-0812">Transmembrane</keyword>
<comment type="caution">
    <text evidence="2">The sequence shown here is derived from an EMBL/GenBank/DDBJ whole genome shotgun (WGS) entry which is preliminary data.</text>
</comment>
<dbReference type="AlphaFoldDB" id="A0A2H0VEG5"/>
<sequence>MEKIAFLTFFGLFFLVTPAFAHCPLCTIGAGVIASIAAWLGVSTLVIGVLLGAFATALGLWIARIIKKKYFPRQDLVVAVVIFLSTISPIFPIAGGKKSSIYISLVGDYGSLLNRTYVIDLFLMGSLLGALIMIVSPFLSRKITKWRKGKMFPYQGVTITFILLIITSITLQFTI</sequence>
<keyword evidence="1" id="KW-1133">Transmembrane helix</keyword>
<proteinExistence type="predicted"/>
<evidence type="ECO:0000256" key="1">
    <source>
        <dbReference type="SAM" id="Phobius"/>
    </source>
</evidence>
<feature type="transmembrane region" description="Helical" evidence="1">
    <location>
        <begin position="116"/>
        <end position="139"/>
    </location>
</feature>
<organism evidence="2 3">
    <name type="scientific">Candidatus Doudnabacteria bacterium CG10_big_fil_rev_8_21_14_0_10_41_10</name>
    <dbReference type="NCBI Taxonomy" id="1974551"/>
    <lineage>
        <taxon>Bacteria</taxon>
        <taxon>Candidatus Doudnaibacteriota</taxon>
    </lineage>
</organism>
<accession>A0A2H0VEG5</accession>